<proteinExistence type="predicted"/>
<name>A0A6J4NBI2_9ACTN</name>
<dbReference type="AlphaFoldDB" id="A0A6J4NBI2"/>
<feature type="region of interest" description="Disordered" evidence="1">
    <location>
        <begin position="1"/>
        <end position="97"/>
    </location>
</feature>
<sequence length="97" mass="10556">VDDFDALHDGDGAGPGSGERLLRAGPGGRLLARGKHRRLRRHRSRPGVPERPAQRGEVGADRSRHGLGRVAVPRADRVQRDGSPDARPARGVRHRLL</sequence>
<gene>
    <name evidence="2" type="ORF">AVDCRST_MAG47-2369</name>
</gene>
<accession>A0A6J4NBI2</accession>
<feature type="non-terminal residue" evidence="2">
    <location>
        <position position="1"/>
    </location>
</feature>
<reference evidence="2" key="1">
    <citation type="submission" date="2020-02" db="EMBL/GenBank/DDBJ databases">
        <authorList>
            <person name="Meier V. D."/>
        </authorList>
    </citation>
    <scope>NUCLEOTIDE SEQUENCE</scope>
    <source>
        <strain evidence="2">AVDCRST_MAG47</strain>
    </source>
</reference>
<feature type="compositionally biased region" description="Basic and acidic residues" evidence="1">
    <location>
        <begin position="74"/>
        <end position="88"/>
    </location>
</feature>
<protein>
    <submittedName>
        <fullName evidence="2">Uncharacterized protein</fullName>
    </submittedName>
</protein>
<feature type="compositionally biased region" description="Basic and acidic residues" evidence="1">
    <location>
        <begin position="52"/>
        <end position="64"/>
    </location>
</feature>
<dbReference type="EMBL" id="CADCUK010000157">
    <property type="protein sequence ID" value="CAA9383862.1"/>
    <property type="molecule type" value="Genomic_DNA"/>
</dbReference>
<feature type="non-terminal residue" evidence="2">
    <location>
        <position position="97"/>
    </location>
</feature>
<feature type="compositionally biased region" description="Basic residues" evidence="1">
    <location>
        <begin position="32"/>
        <end position="45"/>
    </location>
</feature>
<feature type="compositionally biased region" description="Basic and acidic residues" evidence="1">
    <location>
        <begin position="1"/>
        <end position="11"/>
    </location>
</feature>
<evidence type="ECO:0000256" key="1">
    <source>
        <dbReference type="SAM" id="MobiDB-lite"/>
    </source>
</evidence>
<organism evidence="2">
    <name type="scientific">uncultured Nocardioidaceae bacterium</name>
    <dbReference type="NCBI Taxonomy" id="253824"/>
    <lineage>
        <taxon>Bacteria</taxon>
        <taxon>Bacillati</taxon>
        <taxon>Actinomycetota</taxon>
        <taxon>Actinomycetes</taxon>
        <taxon>Propionibacteriales</taxon>
        <taxon>Nocardioidaceae</taxon>
        <taxon>environmental samples</taxon>
    </lineage>
</organism>
<evidence type="ECO:0000313" key="2">
    <source>
        <dbReference type="EMBL" id="CAA9383862.1"/>
    </source>
</evidence>